<keyword evidence="2" id="KW-1185">Reference proteome</keyword>
<reference evidence="1 2" key="1">
    <citation type="submission" date="2016-11" db="EMBL/GenBank/DDBJ databases">
        <authorList>
            <person name="Jaros S."/>
            <person name="Januszkiewicz K."/>
            <person name="Wedrychowicz H."/>
        </authorList>
    </citation>
    <scope>NUCLEOTIDE SEQUENCE [LARGE SCALE GENOMIC DNA]</scope>
    <source>
        <strain evidence="1 2">DSM 15212</strain>
    </source>
</reference>
<organism evidence="1 2">
    <name type="scientific">Paramaledivibacter caminithermalis (strain DSM 15212 / CIP 107654 / DViRD3)</name>
    <name type="common">Clostridium caminithermale</name>
    <dbReference type="NCBI Taxonomy" id="1121301"/>
    <lineage>
        <taxon>Bacteria</taxon>
        <taxon>Bacillati</taxon>
        <taxon>Bacillota</taxon>
        <taxon>Clostridia</taxon>
        <taxon>Peptostreptococcales</taxon>
        <taxon>Caminicellaceae</taxon>
        <taxon>Paramaledivibacter</taxon>
    </lineage>
</organism>
<evidence type="ECO:0000313" key="1">
    <source>
        <dbReference type="EMBL" id="SHK25553.1"/>
    </source>
</evidence>
<accession>A0A1M6QZG1</accession>
<evidence type="ECO:0000313" key="2">
    <source>
        <dbReference type="Proteomes" id="UP000184465"/>
    </source>
</evidence>
<name>A0A1M6QZG1_PARC5</name>
<dbReference type="EMBL" id="FRAG01000040">
    <property type="protein sequence ID" value="SHK25553.1"/>
    <property type="molecule type" value="Genomic_DNA"/>
</dbReference>
<gene>
    <name evidence="1" type="ORF">SAMN02745912_02785</name>
</gene>
<dbReference type="AlphaFoldDB" id="A0A1M6QZG1"/>
<dbReference type="STRING" id="1121301.SAMN02745912_02785"/>
<dbReference type="Proteomes" id="UP000184465">
    <property type="component" value="Unassembled WGS sequence"/>
</dbReference>
<sequence length="205" mass="25019">MFCDKISKFCKKAFNMENTTIYLDSDLNESDITTILRKYLNNTINLESQYNINYLNQNYITQYRVENCKEKNMVIGILFKTDQWHFVDFFLYLLKRLTEISKYMVDRNRLFSIALFYINRDIYLNDFLSIIVETISNLSHNIYNEIKKEFVKYKIYSLKKVEKIADFHYYNMYLSFEHYIDCLEREDLNNFKQKTIEILRSLNIL</sequence>
<protein>
    <submittedName>
        <fullName evidence="1">Uncharacterized protein</fullName>
    </submittedName>
</protein>
<proteinExistence type="predicted"/>